<name>A0A7J9KEC9_9ROSI</name>
<dbReference type="AlphaFoldDB" id="A0A7J9KEC9"/>
<accession>A0A7J9KEC9</accession>
<evidence type="ECO:0000313" key="2">
    <source>
        <dbReference type="EMBL" id="MBA0844726.1"/>
    </source>
</evidence>
<dbReference type="PANTHER" id="PTHR48200:SF1">
    <property type="entry name" value="AMINOTRANSFERASE-LIKE PLANT MOBILE DOMAIN-CONTAINING PROTEIN"/>
    <property type="match status" value="1"/>
</dbReference>
<sequence length="262" mass="30995">MLEDTQSREGDCQIASFDLSLPQIVCMDCRRNFGDELKGIWQSWDEAKKTCFWDKYGSVAQLLFVKPDDVLLKAMVRFWDPTYRFFTFNEVDMVPTIEEHSTILHYDFRDPLRIYCKQNVDFWGHLANLMGLLVDTVKARLKAKNGHCISWSDIRDAMGKASGDRHLTLFVFAVYGLIVFPKALGYVRCAQLLFVWMKSHFRFLYKCFHKVFVHLTRPINEFLESEWPPNQLIEEWVQNLSTLTYQEIEWRAPWMIRSIVLI</sequence>
<evidence type="ECO:0000313" key="3">
    <source>
        <dbReference type="Proteomes" id="UP000593575"/>
    </source>
</evidence>
<dbReference type="Pfam" id="PF24924">
    <property type="entry name" value="DUF7745"/>
    <property type="match status" value="1"/>
</dbReference>
<gene>
    <name evidence="2" type="ORF">Goarm_022245</name>
</gene>
<keyword evidence="3" id="KW-1185">Reference proteome</keyword>
<comment type="caution">
    <text evidence="2">The sequence shown here is derived from an EMBL/GenBank/DDBJ whole genome shotgun (WGS) entry which is preliminary data.</text>
</comment>
<feature type="non-terminal residue" evidence="2">
    <location>
        <position position="262"/>
    </location>
</feature>
<reference evidence="2 3" key="1">
    <citation type="journal article" date="2019" name="Genome Biol. Evol.">
        <title>Insights into the evolution of the New World diploid cottons (Gossypium, subgenus Houzingenia) based on genome sequencing.</title>
        <authorList>
            <person name="Grover C.E."/>
            <person name="Arick M.A. 2nd"/>
            <person name="Thrash A."/>
            <person name="Conover J.L."/>
            <person name="Sanders W.S."/>
            <person name="Peterson D.G."/>
            <person name="Frelichowski J.E."/>
            <person name="Scheffler J.A."/>
            <person name="Scheffler B.E."/>
            <person name="Wendel J.F."/>
        </authorList>
    </citation>
    <scope>NUCLEOTIDE SEQUENCE [LARGE SCALE GENOMIC DNA]</scope>
    <source>
        <strain evidence="2">6</strain>
        <tissue evidence="2">Leaf</tissue>
    </source>
</reference>
<feature type="domain" description="DUF7745" evidence="1">
    <location>
        <begin position="45"/>
        <end position="199"/>
    </location>
</feature>
<proteinExistence type="predicted"/>
<dbReference type="InterPro" id="IPR056647">
    <property type="entry name" value="DUF7745"/>
</dbReference>
<organism evidence="2 3">
    <name type="scientific">Gossypium armourianum</name>
    <dbReference type="NCBI Taxonomy" id="34283"/>
    <lineage>
        <taxon>Eukaryota</taxon>
        <taxon>Viridiplantae</taxon>
        <taxon>Streptophyta</taxon>
        <taxon>Embryophyta</taxon>
        <taxon>Tracheophyta</taxon>
        <taxon>Spermatophyta</taxon>
        <taxon>Magnoliopsida</taxon>
        <taxon>eudicotyledons</taxon>
        <taxon>Gunneridae</taxon>
        <taxon>Pentapetalae</taxon>
        <taxon>rosids</taxon>
        <taxon>malvids</taxon>
        <taxon>Malvales</taxon>
        <taxon>Malvaceae</taxon>
        <taxon>Malvoideae</taxon>
        <taxon>Gossypium</taxon>
    </lineage>
</organism>
<evidence type="ECO:0000259" key="1">
    <source>
        <dbReference type="Pfam" id="PF24924"/>
    </source>
</evidence>
<protein>
    <recommendedName>
        <fullName evidence="1">DUF7745 domain-containing protein</fullName>
    </recommendedName>
</protein>
<dbReference type="PANTHER" id="PTHR48200">
    <property type="entry name" value="PROTEIN, PUTATIVE-RELATED"/>
    <property type="match status" value="1"/>
</dbReference>
<dbReference type="Proteomes" id="UP000593575">
    <property type="component" value="Unassembled WGS sequence"/>
</dbReference>
<dbReference type="EMBL" id="JABFAE010323737">
    <property type="protein sequence ID" value="MBA0844726.1"/>
    <property type="molecule type" value="Genomic_DNA"/>
</dbReference>